<organism evidence="8 9">
    <name type="scientific">Paracoccus amoyensis</name>
    <dbReference type="NCBI Taxonomy" id="2760093"/>
    <lineage>
        <taxon>Bacteria</taxon>
        <taxon>Pseudomonadati</taxon>
        <taxon>Pseudomonadota</taxon>
        <taxon>Alphaproteobacteria</taxon>
        <taxon>Rhodobacterales</taxon>
        <taxon>Paracoccaceae</taxon>
        <taxon>Paracoccus</taxon>
    </lineage>
</organism>
<protein>
    <submittedName>
        <fullName evidence="8">DMT family transporter</fullName>
    </submittedName>
</protein>
<dbReference type="Pfam" id="PF00892">
    <property type="entry name" value="EamA"/>
    <property type="match status" value="2"/>
</dbReference>
<keyword evidence="9" id="KW-1185">Reference proteome</keyword>
<evidence type="ECO:0000256" key="4">
    <source>
        <dbReference type="ARBA" id="ARBA00022989"/>
    </source>
</evidence>
<evidence type="ECO:0000313" key="9">
    <source>
        <dbReference type="Proteomes" id="UP000608594"/>
    </source>
</evidence>
<sequence>MSLPQPSPLRGIMLKCCSVTIFTLMAAMVKATADPEGMGVPAGQQVFFRSLFAMPVIFIWLAMRHDLRDGLKTFRPMGHFYRGIIGTSAMFLGFWALALLPLPEATAINYAAPLLVVIFAAMFLGEDVRLFRLSMVGLGLLGVLVVLSPQLTTRAMSDPLRTLGTVAALGGAACAALAQIFVRKLVQDEKTTAIVFWFSVTSTLLGLATLPFGWVMPDLTTGVSLVMTGLLGGLGQILLTSSYRYADASLIAPFEYVSMLLAVLIGWFIFEEAPTATVLIGAALVIMAGILIIWRERQLGLQRARQRKAMTPQG</sequence>
<dbReference type="EMBL" id="JACOQL010000007">
    <property type="protein sequence ID" value="MBC9248450.1"/>
    <property type="molecule type" value="Genomic_DNA"/>
</dbReference>
<evidence type="ECO:0000256" key="3">
    <source>
        <dbReference type="ARBA" id="ARBA00022692"/>
    </source>
</evidence>
<comment type="similarity">
    <text evidence="2">Belongs to the drug/metabolite transporter (DMT) superfamily. 10 TMS drug/metabolite exporter (DME) (TC 2.A.7.3) family.</text>
</comment>
<evidence type="ECO:0000256" key="1">
    <source>
        <dbReference type="ARBA" id="ARBA00004141"/>
    </source>
</evidence>
<evidence type="ECO:0000259" key="7">
    <source>
        <dbReference type="Pfam" id="PF00892"/>
    </source>
</evidence>
<evidence type="ECO:0000256" key="6">
    <source>
        <dbReference type="SAM" id="Phobius"/>
    </source>
</evidence>
<keyword evidence="5 6" id="KW-0472">Membrane</keyword>
<dbReference type="InterPro" id="IPR000620">
    <property type="entry name" value="EamA_dom"/>
</dbReference>
<feature type="transmembrane region" description="Helical" evidence="6">
    <location>
        <begin position="12"/>
        <end position="33"/>
    </location>
</feature>
<feature type="transmembrane region" description="Helical" evidence="6">
    <location>
        <begin position="131"/>
        <end position="151"/>
    </location>
</feature>
<feature type="domain" description="EamA" evidence="7">
    <location>
        <begin position="163"/>
        <end position="293"/>
    </location>
</feature>
<feature type="transmembrane region" description="Helical" evidence="6">
    <location>
        <begin position="83"/>
        <end position="101"/>
    </location>
</feature>
<dbReference type="PANTHER" id="PTHR22911:SF6">
    <property type="entry name" value="SOLUTE CARRIER FAMILY 35 MEMBER G1"/>
    <property type="match status" value="1"/>
</dbReference>
<gene>
    <name evidence="8" type="ORF">H4P12_17445</name>
</gene>
<keyword evidence="3 6" id="KW-0812">Transmembrane</keyword>
<dbReference type="PANTHER" id="PTHR22911">
    <property type="entry name" value="ACYL-MALONYL CONDENSING ENZYME-RELATED"/>
    <property type="match status" value="1"/>
</dbReference>
<comment type="caution">
    <text evidence="8">The sequence shown here is derived from an EMBL/GenBank/DDBJ whole genome shotgun (WGS) entry which is preliminary data.</text>
</comment>
<feature type="transmembrane region" description="Helical" evidence="6">
    <location>
        <begin position="163"/>
        <end position="182"/>
    </location>
</feature>
<feature type="transmembrane region" description="Helical" evidence="6">
    <location>
        <begin position="45"/>
        <end position="63"/>
    </location>
</feature>
<accession>A0A926GR96</accession>
<feature type="transmembrane region" description="Helical" evidence="6">
    <location>
        <begin position="251"/>
        <end position="270"/>
    </location>
</feature>
<name>A0A926GR96_9RHOB</name>
<keyword evidence="4 6" id="KW-1133">Transmembrane helix</keyword>
<feature type="domain" description="EamA" evidence="7">
    <location>
        <begin position="10"/>
        <end position="147"/>
    </location>
</feature>
<comment type="subcellular location">
    <subcellularLocation>
        <location evidence="1">Membrane</location>
        <topology evidence="1">Multi-pass membrane protein</topology>
    </subcellularLocation>
</comment>
<evidence type="ECO:0000313" key="8">
    <source>
        <dbReference type="EMBL" id="MBC9248450.1"/>
    </source>
</evidence>
<feature type="transmembrane region" description="Helical" evidence="6">
    <location>
        <begin position="221"/>
        <end position="239"/>
    </location>
</feature>
<feature type="transmembrane region" description="Helical" evidence="6">
    <location>
        <begin position="107"/>
        <end position="124"/>
    </location>
</feature>
<reference evidence="8" key="1">
    <citation type="submission" date="2020-08" db="EMBL/GenBank/DDBJ databases">
        <title>Paracoccus amoyensis sp. nov., isolated from the surface seawater at coast of Xiamen, Fujian.</title>
        <authorList>
            <person name="Lyu L."/>
        </authorList>
    </citation>
    <scope>NUCLEOTIDE SEQUENCE</scope>
    <source>
        <strain evidence="8">11-3</strain>
    </source>
</reference>
<dbReference type="Proteomes" id="UP000608594">
    <property type="component" value="Unassembled WGS sequence"/>
</dbReference>
<dbReference type="InterPro" id="IPR037185">
    <property type="entry name" value="EmrE-like"/>
</dbReference>
<evidence type="ECO:0000256" key="2">
    <source>
        <dbReference type="ARBA" id="ARBA00009853"/>
    </source>
</evidence>
<feature type="transmembrane region" description="Helical" evidence="6">
    <location>
        <begin position="276"/>
        <end position="294"/>
    </location>
</feature>
<evidence type="ECO:0000256" key="5">
    <source>
        <dbReference type="ARBA" id="ARBA00023136"/>
    </source>
</evidence>
<dbReference type="AlphaFoldDB" id="A0A926GR96"/>
<dbReference type="SUPFAM" id="SSF103481">
    <property type="entry name" value="Multidrug resistance efflux transporter EmrE"/>
    <property type="match status" value="2"/>
</dbReference>
<proteinExistence type="inferred from homology"/>
<feature type="transmembrane region" description="Helical" evidence="6">
    <location>
        <begin position="194"/>
        <end position="215"/>
    </location>
</feature>
<dbReference type="GO" id="GO:0016020">
    <property type="term" value="C:membrane"/>
    <property type="evidence" value="ECO:0007669"/>
    <property type="project" value="UniProtKB-SubCell"/>
</dbReference>